<evidence type="ECO:0000256" key="1">
    <source>
        <dbReference type="ARBA" id="ARBA00004141"/>
    </source>
</evidence>
<evidence type="ECO:0000256" key="2">
    <source>
        <dbReference type="ARBA" id="ARBA00022448"/>
    </source>
</evidence>
<keyword evidence="9" id="KW-1185">Reference proteome</keyword>
<keyword evidence="4 6" id="KW-1133">Transmembrane helix</keyword>
<dbReference type="PROSITE" id="PS50850">
    <property type="entry name" value="MFS"/>
    <property type="match status" value="1"/>
</dbReference>
<keyword evidence="2" id="KW-0813">Transport</keyword>
<evidence type="ECO:0000313" key="8">
    <source>
        <dbReference type="EMBL" id="MBA4707401.1"/>
    </source>
</evidence>
<reference evidence="8 9" key="1">
    <citation type="submission" date="2020-07" db="EMBL/GenBank/DDBJ databases">
        <title>Draft genome sequence of violacein-producing bacteria and related species.</title>
        <authorList>
            <person name="Wilson H.S."/>
            <person name="De Leon M.E."/>
        </authorList>
    </citation>
    <scope>NUCLEOTIDE SEQUENCE [LARGE SCALE GENOMIC DNA]</scope>
    <source>
        <strain evidence="8 9">HSC-21Su07</strain>
    </source>
</reference>
<evidence type="ECO:0000259" key="7">
    <source>
        <dbReference type="PROSITE" id="PS50850"/>
    </source>
</evidence>
<dbReference type="Gene3D" id="1.20.1720.10">
    <property type="entry name" value="Multidrug resistance protein D"/>
    <property type="match status" value="1"/>
</dbReference>
<accession>A0A838Y9P8</accession>
<feature type="transmembrane region" description="Helical" evidence="6">
    <location>
        <begin position="165"/>
        <end position="186"/>
    </location>
</feature>
<evidence type="ECO:0000256" key="3">
    <source>
        <dbReference type="ARBA" id="ARBA00022692"/>
    </source>
</evidence>
<evidence type="ECO:0000313" key="9">
    <source>
        <dbReference type="Proteomes" id="UP000545606"/>
    </source>
</evidence>
<dbReference type="AlphaFoldDB" id="A0A838Y9P8"/>
<evidence type="ECO:0000256" key="6">
    <source>
        <dbReference type="SAM" id="Phobius"/>
    </source>
</evidence>
<name>A0A838Y9P8_9NEIS</name>
<comment type="subcellular location">
    <subcellularLocation>
        <location evidence="1">Membrane</location>
        <topology evidence="1">Multi-pass membrane protein</topology>
    </subcellularLocation>
</comment>
<sequence length="471" mass="48933">MSQPAPSTTSLMTALLAACVAFQLNASMLSPVLVTIARELQASDAAVGMSQTAFFTAAALFSLFLPRLGDMLGRRRVLLGMLLIMLGGSVLAALAPSIAVLQLARLIQGVSGPVVPICLLMLHHQIAEPKRYGLLMGVITAVNGGIAGIDAIAGGLLATHFGFRAVFWCIAIVAAVACVLVARCAPESRPSVGAAMDWPGVGWLVLTLASLLWALNLAAAAGPAQWGGIGGMVLLALVAFALFLRRQQHSPQPLVALDILRQRSTWALLLTTILTMSGVFAIINGLVMAHAQQTGSGFGLAADHASWLLLTPYALVGWLVGPWAGRLAPQWGYGRVLRLGLAGSMLAIVLMLVFGLYSLWWMVLACVLAGVAYAGTANIMLNGLGVVLSPPQYPGLLPGLNAGAFNLGAGLSFAVLPALPAWLPGVPAASSGMLVGLCIVGLAWLTSLLIPRPHKAELTTTARRMSADQLA</sequence>
<dbReference type="RefSeq" id="WP_181834696.1">
    <property type="nucleotide sequence ID" value="NZ_JACERN010000010.1"/>
</dbReference>
<feature type="transmembrane region" description="Helical" evidence="6">
    <location>
        <begin position="224"/>
        <end position="244"/>
    </location>
</feature>
<dbReference type="Proteomes" id="UP000545606">
    <property type="component" value="Unassembled WGS sequence"/>
</dbReference>
<feature type="transmembrane region" description="Helical" evidence="6">
    <location>
        <begin position="105"/>
        <end position="122"/>
    </location>
</feature>
<dbReference type="PANTHER" id="PTHR42718">
    <property type="entry name" value="MAJOR FACILITATOR SUPERFAMILY MULTIDRUG TRANSPORTER MFSC"/>
    <property type="match status" value="1"/>
</dbReference>
<organism evidence="8 9">
    <name type="scientific">Aquitalea aquatica</name>
    <dbReference type="NCBI Taxonomy" id="3044273"/>
    <lineage>
        <taxon>Bacteria</taxon>
        <taxon>Pseudomonadati</taxon>
        <taxon>Pseudomonadota</taxon>
        <taxon>Betaproteobacteria</taxon>
        <taxon>Neisseriales</taxon>
        <taxon>Chromobacteriaceae</taxon>
        <taxon>Aquitalea</taxon>
    </lineage>
</organism>
<dbReference type="GO" id="GO:0022857">
    <property type="term" value="F:transmembrane transporter activity"/>
    <property type="evidence" value="ECO:0007669"/>
    <property type="project" value="InterPro"/>
</dbReference>
<gene>
    <name evidence="8" type="ORF">H2Z84_03210</name>
</gene>
<dbReference type="Pfam" id="PF07690">
    <property type="entry name" value="MFS_1"/>
    <property type="match status" value="1"/>
</dbReference>
<feature type="transmembrane region" description="Helical" evidence="6">
    <location>
        <begin position="360"/>
        <end position="388"/>
    </location>
</feature>
<feature type="transmembrane region" description="Helical" evidence="6">
    <location>
        <begin position="336"/>
        <end position="354"/>
    </location>
</feature>
<feature type="transmembrane region" description="Helical" evidence="6">
    <location>
        <begin position="134"/>
        <end position="159"/>
    </location>
</feature>
<dbReference type="EMBL" id="JACERN010000010">
    <property type="protein sequence ID" value="MBA4707401.1"/>
    <property type="molecule type" value="Genomic_DNA"/>
</dbReference>
<dbReference type="InterPro" id="IPR011701">
    <property type="entry name" value="MFS"/>
</dbReference>
<comment type="caution">
    <text evidence="8">The sequence shown here is derived from an EMBL/GenBank/DDBJ whole genome shotgun (WGS) entry which is preliminary data.</text>
</comment>
<feature type="transmembrane region" description="Helical" evidence="6">
    <location>
        <begin position="265"/>
        <end position="287"/>
    </location>
</feature>
<feature type="transmembrane region" description="Helical" evidence="6">
    <location>
        <begin position="198"/>
        <end position="218"/>
    </location>
</feature>
<keyword evidence="3 6" id="KW-0812">Transmembrane</keyword>
<proteinExistence type="predicted"/>
<feature type="transmembrane region" description="Helical" evidence="6">
    <location>
        <begin position="45"/>
        <end position="65"/>
    </location>
</feature>
<dbReference type="Gene3D" id="1.20.1250.20">
    <property type="entry name" value="MFS general substrate transporter like domains"/>
    <property type="match status" value="1"/>
</dbReference>
<protein>
    <submittedName>
        <fullName evidence="8">MFS transporter</fullName>
    </submittedName>
</protein>
<dbReference type="GO" id="GO:0016020">
    <property type="term" value="C:membrane"/>
    <property type="evidence" value="ECO:0007669"/>
    <property type="project" value="UniProtKB-SubCell"/>
</dbReference>
<evidence type="ECO:0000256" key="4">
    <source>
        <dbReference type="ARBA" id="ARBA00022989"/>
    </source>
</evidence>
<feature type="transmembrane region" description="Helical" evidence="6">
    <location>
        <begin position="400"/>
        <end position="423"/>
    </location>
</feature>
<feature type="transmembrane region" description="Helical" evidence="6">
    <location>
        <begin position="307"/>
        <end position="324"/>
    </location>
</feature>
<evidence type="ECO:0000256" key="5">
    <source>
        <dbReference type="ARBA" id="ARBA00023136"/>
    </source>
</evidence>
<keyword evidence="5 6" id="KW-0472">Membrane</keyword>
<feature type="transmembrane region" description="Helical" evidence="6">
    <location>
        <begin position="77"/>
        <end position="99"/>
    </location>
</feature>
<feature type="transmembrane region" description="Helical" evidence="6">
    <location>
        <begin position="429"/>
        <end position="450"/>
    </location>
</feature>
<dbReference type="InterPro" id="IPR036259">
    <property type="entry name" value="MFS_trans_sf"/>
</dbReference>
<feature type="domain" description="Major facilitator superfamily (MFS) profile" evidence="7">
    <location>
        <begin position="11"/>
        <end position="454"/>
    </location>
</feature>
<dbReference type="PANTHER" id="PTHR42718:SF9">
    <property type="entry name" value="MAJOR FACILITATOR SUPERFAMILY MULTIDRUG TRANSPORTER MFSC"/>
    <property type="match status" value="1"/>
</dbReference>
<dbReference type="InterPro" id="IPR020846">
    <property type="entry name" value="MFS_dom"/>
</dbReference>
<dbReference type="SUPFAM" id="SSF103473">
    <property type="entry name" value="MFS general substrate transporter"/>
    <property type="match status" value="1"/>
</dbReference>